<feature type="compositionally biased region" description="Basic and acidic residues" evidence="4">
    <location>
        <begin position="1"/>
        <end position="10"/>
    </location>
</feature>
<dbReference type="SMART" id="SM00248">
    <property type="entry name" value="ANK"/>
    <property type="match status" value="4"/>
</dbReference>
<feature type="repeat" description="ANK" evidence="3">
    <location>
        <begin position="217"/>
        <end position="249"/>
    </location>
</feature>
<keyword evidence="6" id="KW-1185">Reference proteome</keyword>
<evidence type="ECO:0000313" key="6">
    <source>
        <dbReference type="Proteomes" id="UP000677803"/>
    </source>
</evidence>
<sequence>MVLITDDRDGGGASSVRVKQLQQQSKLGAVVGHVHPTITEEPPSNSEEDYLGSCEEEEEDEEDEASEEDCDDFEEVDFEDLDDCRSIASDDSFYPPDDAFADSERTPSPESPQPLSFFRACCTNNAAIVRIMIRHGVREEEVKEADRNNRTGLLVACYQGFVDVIIALSQCPHLDVNWQDSEGNTALITAAQAGHITITNYLLNYFSGLDIERRNCHGFTALMKAAMQGRVECVRSLMMAGASLDARDCGRNFTAREWASFTGRYETAWVMARLMERPCPFQYNDAYSLEWPPLASLVARAQEPRGCLQRLSDTVRNVFNIANVTNPEDQGVIDHMVAVTTAMRSPAIAIACHSVCPDSPPSVGKRRYAVPEIIRQHRAKELRSTNPERMDSHLKLFQNSRITLVAKNSEDRRASLQVQRTLPRNRSSSLGMVAYNQVMDLRRTSLLPVHMVLRRSSVRPGFSIPKVRVSKAPPSTYEPEKIRRKSSNKDGGGNLLQIPKWRYKELKEERRKAEEAERKRLEAVTKRHIATGKRK</sequence>
<dbReference type="SUPFAM" id="SSF48403">
    <property type="entry name" value="Ankyrin repeat"/>
    <property type="match status" value="1"/>
</dbReference>
<proteinExistence type="predicted"/>
<dbReference type="PROSITE" id="PS50297">
    <property type="entry name" value="ANK_REP_REGION"/>
    <property type="match status" value="1"/>
</dbReference>
<dbReference type="PANTHER" id="PTHR24173">
    <property type="entry name" value="ANKYRIN REPEAT CONTAINING"/>
    <property type="match status" value="1"/>
</dbReference>
<dbReference type="AlphaFoldDB" id="A0A8S4AS92"/>
<dbReference type="InterPro" id="IPR002110">
    <property type="entry name" value="Ankyrin_rpt"/>
</dbReference>
<evidence type="ECO:0000256" key="2">
    <source>
        <dbReference type="ARBA" id="ARBA00023043"/>
    </source>
</evidence>
<dbReference type="Proteomes" id="UP000677803">
    <property type="component" value="Unassembled WGS sequence"/>
</dbReference>
<dbReference type="Gene3D" id="1.25.40.20">
    <property type="entry name" value="Ankyrin repeat-containing domain"/>
    <property type="match status" value="1"/>
</dbReference>
<feature type="repeat" description="ANK" evidence="3">
    <location>
        <begin position="182"/>
        <end position="214"/>
    </location>
</feature>
<feature type="compositionally biased region" description="Acidic residues" evidence="4">
    <location>
        <begin position="46"/>
        <end position="72"/>
    </location>
</feature>
<dbReference type="Pfam" id="PF12796">
    <property type="entry name" value="Ank_2"/>
    <property type="match status" value="1"/>
</dbReference>
<evidence type="ECO:0000256" key="4">
    <source>
        <dbReference type="SAM" id="MobiDB-lite"/>
    </source>
</evidence>
<feature type="region of interest" description="Disordered" evidence="4">
    <location>
        <begin position="466"/>
        <end position="495"/>
    </location>
</feature>
<feature type="region of interest" description="Disordered" evidence="4">
    <location>
        <begin position="1"/>
        <end position="72"/>
    </location>
</feature>
<dbReference type="OrthoDB" id="10057496at2759"/>
<accession>A0A8S4AS92</accession>
<keyword evidence="2 3" id="KW-0040">ANK repeat</keyword>
<name>A0A8S4AS92_9TELE</name>
<evidence type="ECO:0000256" key="1">
    <source>
        <dbReference type="ARBA" id="ARBA00022737"/>
    </source>
</evidence>
<dbReference type="EMBL" id="CAJRST010006668">
    <property type="protein sequence ID" value="CAG5895807.1"/>
    <property type="molecule type" value="Genomic_DNA"/>
</dbReference>
<feature type="region of interest" description="Disordered" evidence="4">
    <location>
        <begin position="87"/>
        <end position="113"/>
    </location>
</feature>
<evidence type="ECO:0000313" key="5">
    <source>
        <dbReference type="EMBL" id="CAG5895807.1"/>
    </source>
</evidence>
<organism evidence="5 6">
    <name type="scientific">Menidia menidia</name>
    <name type="common">Atlantic silverside</name>
    <dbReference type="NCBI Taxonomy" id="238744"/>
    <lineage>
        <taxon>Eukaryota</taxon>
        <taxon>Metazoa</taxon>
        <taxon>Chordata</taxon>
        <taxon>Craniata</taxon>
        <taxon>Vertebrata</taxon>
        <taxon>Euteleostomi</taxon>
        <taxon>Actinopterygii</taxon>
        <taxon>Neopterygii</taxon>
        <taxon>Teleostei</taxon>
        <taxon>Neoteleostei</taxon>
        <taxon>Acanthomorphata</taxon>
        <taxon>Ovalentaria</taxon>
        <taxon>Atherinomorphae</taxon>
        <taxon>Atheriniformes</taxon>
        <taxon>Atherinopsidae</taxon>
        <taxon>Menidiinae</taxon>
        <taxon>Menidia</taxon>
    </lineage>
</organism>
<gene>
    <name evidence="5" type="ORF">MMEN_LOCUS6882</name>
</gene>
<keyword evidence="1" id="KW-0677">Repeat</keyword>
<evidence type="ECO:0000256" key="3">
    <source>
        <dbReference type="PROSITE-ProRule" id="PRU00023"/>
    </source>
</evidence>
<protein>
    <submittedName>
        <fullName evidence="5">(Atlantic silverside) hypothetical protein</fullName>
    </submittedName>
</protein>
<dbReference type="PANTHER" id="PTHR24173:SF1">
    <property type="entry name" value="ANKYRIN REPEAT DOMAIN-CONTAINING PROTEIN 33B"/>
    <property type="match status" value="1"/>
</dbReference>
<dbReference type="InterPro" id="IPR036770">
    <property type="entry name" value="Ankyrin_rpt-contain_sf"/>
</dbReference>
<reference evidence="5" key="1">
    <citation type="submission" date="2021-05" db="EMBL/GenBank/DDBJ databases">
        <authorList>
            <person name="Tigano A."/>
        </authorList>
    </citation>
    <scope>NUCLEOTIDE SEQUENCE</scope>
</reference>
<comment type="caution">
    <text evidence="5">The sequence shown here is derived from an EMBL/GenBank/DDBJ whole genome shotgun (WGS) entry which is preliminary data.</text>
</comment>
<dbReference type="PROSITE" id="PS50088">
    <property type="entry name" value="ANK_REPEAT"/>
    <property type="match status" value="2"/>
</dbReference>